<dbReference type="InterPro" id="IPR037673">
    <property type="entry name" value="MSC/AndL"/>
</dbReference>
<dbReference type="InterPro" id="IPR036019">
    <property type="entry name" value="MscL_channel"/>
</dbReference>
<dbReference type="PANTHER" id="PTHR30266">
    <property type="entry name" value="MECHANOSENSITIVE CHANNEL MSCL"/>
    <property type="match status" value="1"/>
</dbReference>
<dbReference type="GO" id="GO:0016020">
    <property type="term" value="C:membrane"/>
    <property type="evidence" value="ECO:0007669"/>
    <property type="project" value="UniProtKB-SubCell"/>
</dbReference>
<keyword evidence="4 5" id="KW-0472">Membrane</keyword>
<proteinExistence type="predicted"/>
<dbReference type="Proteomes" id="UP000178367">
    <property type="component" value="Unassembled WGS sequence"/>
</dbReference>
<feature type="transmembrane region" description="Helical" evidence="5">
    <location>
        <begin position="76"/>
        <end position="97"/>
    </location>
</feature>
<reference evidence="6 7" key="1">
    <citation type="journal article" date="2016" name="Nat. Commun.">
        <title>Thousands of microbial genomes shed light on interconnected biogeochemical processes in an aquifer system.</title>
        <authorList>
            <person name="Anantharaman K."/>
            <person name="Brown C.T."/>
            <person name="Hug L.A."/>
            <person name="Sharon I."/>
            <person name="Castelle C.J."/>
            <person name="Probst A.J."/>
            <person name="Thomas B.C."/>
            <person name="Singh A."/>
            <person name="Wilkins M.J."/>
            <person name="Karaoz U."/>
            <person name="Brodie E.L."/>
            <person name="Williams K.H."/>
            <person name="Hubbard S.S."/>
            <person name="Banfield J.F."/>
        </authorList>
    </citation>
    <scope>NUCLEOTIDE SEQUENCE [LARGE SCALE GENOMIC DNA]</scope>
</reference>
<feature type="transmembrane region" description="Helical" evidence="5">
    <location>
        <begin position="12"/>
        <end position="34"/>
    </location>
</feature>
<evidence type="ECO:0000256" key="1">
    <source>
        <dbReference type="ARBA" id="ARBA00004141"/>
    </source>
</evidence>
<dbReference type="Gene3D" id="1.10.1200.120">
    <property type="entry name" value="Large-conductance mechanosensitive channel, MscL, domain 1"/>
    <property type="match status" value="1"/>
</dbReference>
<evidence type="ECO:0000313" key="6">
    <source>
        <dbReference type="EMBL" id="OGF27536.1"/>
    </source>
</evidence>
<keyword evidence="2 5" id="KW-0812">Transmembrane</keyword>
<protein>
    <recommendedName>
        <fullName evidence="8">Mechanosensitive ion channel protein MscL</fullName>
    </recommendedName>
</protein>
<gene>
    <name evidence="6" type="ORF">A2227_01670</name>
</gene>
<accession>A0A1F5SLX7</accession>
<evidence type="ECO:0000256" key="4">
    <source>
        <dbReference type="ARBA" id="ARBA00023136"/>
    </source>
</evidence>
<dbReference type="STRING" id="1797994.A2227_01670"/>
<evidence type="ECO:0000256" key="5">
    <source>
        <dbReference type="SAM" id="Phobius"/>
    </source>
</evidence>
<evidence type="ECO:0000256" key="3">
    <source>
        <dbReference type="ARBA" id="ARBA00022989"/>
    </source>
</evidence>
<evidence type="ECO:0008006" key="8">
    <source>
        <dbReference type="Google" id="ProtNLM"/>
    </source>
</evidence>
<evidence type="ECO:0000313" key="7">
    <source>
        <dbReference type="Proteomes" id="UP000178367"/>
    </source>
</evidence>
<organism evidence="6 7">
    <name type="scientific">Candidatus Falkowbacteria bacterium RIFOXYA2_FULL_47_19</name>
    <dbReference type="NCBI Taxonomy" id="1797994"/>
    <lineage>
        <taxon>Bacteria</taxon>
        <taxon>Candidatus Falkowiibacteriota</taxon>
    </lineage>
</organism>
<dbReference type="GO" id="GO:0008381">
    <property type="term" value="F:mechanosensitive monoatomic ion channel activity"/>
    <property type="evidence" value="ECO:0007669"/>
    <property type="project" value="TreeGrafter"/>
</dbReference>
<dbReference type="PANTHER" id="PTHR30266:SF2">
    <property type="entry name" value="LARGE-CONDUCTANCE MECHANOSENSITIVE CHANNEL"/>
    <property type="match status" value="1"/>
</dbReference>
<keyword evidence="3 5" id="KW-1133">Transmembrane helix</keyword>
<dbReference type="Pfam" id="PF01741">
    <property type="entry name" value="MscL"/>
    <property type="match status" value="1"/>
</dbReference>
<comment type="caution">
    <text evidence="6">The sequence shown here is derived from an EMBL/GenBank/DDBJ whole genome shotgun (WGS) entry which is preliminary data.</text>
</comment>
<dbReference type="SUPFAM" id="SSF81330">
    <property type="entry name" value="Gated mechanosensitive channel"/>
    <property type="match status" value="1"/>
</dbReference>
<sequence length="109" mass="12058">MTEEKTEKKNFAAGLFAFLKEYSVVGMAIGVIIAQSSKTLIDALVKGIFTPFIDLIVPGEKFQNLTFKLGGAVFDIGSIIDALLSFFIVLTILYIIVKKLLKRDDLIKK</sequence>
<evidence type="ECO:0000256" key="2">
    <source>
        <dbReference type="ARBA" id="ARBA00022692"/>
    </source>
</evidence>
<dbReference type="AlphaFoldDB" id="A0A1F5SLX7"/>
<comment type="subcellular location">
    <subcellularLocation>
        <location evidence="1">Membrane</location>
        <topology evidence="1">Multi-pass membrane protein</topology>
    </subcellularLocation>
</comment>
<dbReference type="EMBL" id="MFGB01000007">
    <property type="protein sequence ID" value="OGF27536.1"/>
    <property type="molecule type" value="Genomic_DNA"/>
</dbReference>
<name>A0A1F5SLX7_9BACT</name>